<accession>A0A8C3UV65</accession>
<proteinExistence type="predicted"/>
<reference evidence="2" key="2">
    <citation type="submission" date="2025-08" db="UniProtKB">
        <authorList>
            <consortium name="Ensembl"/>
        </authorList>
    </citation>
    <scope>IDENTIFICATION</scope>
</reference>
<protein>
    <submittedName>
        <fullName evidence="2">Uncharacterized protein</fullName>
    </submittedName>
</protein>
<evidence type="ECO:0000313" key="3">
    <source>
        <dbReference type="Proteomes" id="UP000694563"/>
    </source>
</evidence>
<evidence type="ECO:0000313" key="2">
    <source>
        <dbReference type="Ensembl" id="ENSCUSP00005018960.1"/>
    </source>
</evidence>
<organism evidence="2 3">
    <name type="scientific">Catharus ustulatus</name>
    <name type="common">Russet-backed thrush</name>
    <name type="synonym">Hylocichla ustulatus</name>
    <dbReference type="NCBI Taxonomy" id="91951"/>
    <lineage>
        <taxon>Eukaryota</taxon>
        <taxon>Metazoa</taxon>
        <taxon>Chordata</taxon>
        <taxon>Craniata</taxon>
        <taxon>Vertebrata</taxon>
        <taxon>Euteleostomi</taxon>
        <taxon>Archelosauria</taxon>
        <taxon>Archosauria</taxon>
        <taxon>Dinosauria</taxon>
        <taxon>Saurischia</taxon>
        <taxon>Theropoda</taxon>
        <taxon>Coelurosauria</taxon>
        <taxon>Aves</taxon>
        <taxon>Neognathae</taxon>
        <taxon>Neoaves</taxon>
        <taxon>Telluraves</taxon>
        <taxon>Australaves</taxon>
        <taxon>Passeriformes</taxon>
        <taxon>Turdidae</taxon>
        <taxon>Catharus</taxon>
    </lineage>
</organism>
<evidence type="ECO:0000256" key="1">
    <source>
        <dbReference type="SAM" id="MobiDB-lite"/>
    </source>
</evidence>
<dbReference type="AlphaFoldDB" id="A0A8C3UV65"/>
<keyword evidence="3" id="KW-1185">Reference proteome</keyword>
<reference evidence="2" key="3">
    <citation type="submission" date="2025-09" db="UniProtKB">
        <authorList>
            <consortium name="Ensembl"/>
        </authorList>
    </citation>
    <scope>IDENTIFICATION</scope>
</reference>
<sequence length="225" mass="24959">MCALPRGVFCLQHPQEPGSCVSSSLRGKHASTPVWARTSLRWAGTSSIGAPFVVCAEFLHLRAGVCVGRTGQQDRTAGQDSRTPGAPSRVSSLCGVSHHHSVLLRIPVESPLAALEPFQPWSPVKSGTLSVPGALQPLELFQPWSLEPFQVWNPLQPWSPWQPPEPFQPLEPFATLEPFQPWSPFSPWSPWHPQCPFSPGHPYSLPSQAWVHETLFLFFYLSEQL</sequence>
<feature type="compositionally biased region" description="Polar residues" evidence="1">
    <location>
        <begin position="70"/>
        <end position="82"/>
    </location>
</feature>
<feature type="region of interest" description="Disordered" evidence="1">
    <location>
        <begin position="70"/>
        <end position="89"/>
    </location>
</feature>
<reference evidence="2" key="1">
    <citation type="submission" date="2020-10" db="EMBL/GenBank/DDBJ databases">
        <title>Catharus ustulatus (Swainson's thrush) genome, bCatUst1, primary haplotype v2.</title>
        <authorList>
            <person name="Delmore K."/>
            <person name="Vafadar M."/>
            <person name="Formenti G."/>
            <person name="Chow W."/>
            <person name="Pelan S."/>
            <person name="Howe K."/>
            <person name="Rhie A."/>
            <person name="Mountcastle J."/>
            <person name="Haase B."/>
            <person name="Fedrigo O."/>
            <person name="Jarvis E.D."/>
        </authorList>
    </citation>
    <scope>NUCLEOTIDE SEQUENCE [LARGE SCALE GENOMIC DNA]</scope>
</reference>
<dbReference type="Proteomes" id="UP000694563">
    <property type="component" value="Chromosome 28"/>
</dbReference>
<name>A0A8C3UV65_CATUS</name>
<dbReference type="Ensembl" id="ENSCUST00005019683.1">
    <property type="protein sequence ID" value="ENSCUSP00005018960.1"/>
    <property type="gene ID" value="ENSCUSG00005012159.1"/>
</dbReference>